<gene>
    <name evidence="1" type="ORF">NC653_003943</name>
</gene>
<comment type="caution">
    <text evidence="1">The sequence shown here is derived from an EMBL/GenBank/DDBJ whole genome shotgun (WGS) entry which is preliminary data.</text>
</comment>
<dbReference type="AlphaFoldDB" id="A0AAD6RST8"/>
<reference evidence="1 2" key="1">
    <citation type="journal article" date="2023" name="Mol. Ecol. Resour.">
        <title>Chromosome-level genome assembly of a triploid poplar Populus alba 'Berolinensis'.</title>
        <authorList>
            <person name="Chen S."/>
            <person name="Yu Y."/>
            <person name="Wang X."/>
            <person name="Wang S."/>
            <person name="Zhang T."/>
            <person name="Zhou Y."/>
            <person name="He R."/>
            <person name="Meng N."/>
            <person name="Wang Y."/>
            <person name="Liu W."/>
            <person name="Liu Z."/>
            <person name="Liu J."/>
            <person name="Guo Q."/>
            <person name="Huang H."/>
            <person name="Sederoff R.R."/>
            <person name="Wang G."/>
            <person name="Qu G."/>
            <person name="Chen S."/>
        </authorList>
    </citation>
    <scope>NUCLEOTIDE SEQUENCE [LARGE SCALE GENOMIC DNA]</scope>
    <source>
        <strain evidence="1">SC-2020</strain>
    </source>
</reference>
<organism evidence="1 2">
    <name type="scientific">Populus alba x Populus x berolinensis</name>
    <dbReference type="NCBI Taxonomy" id="444605"/>
    <lineage>
        <taxon>Eukaryota</taxon>
        <taxon>Viridiplantae</taxon>
        <taxon>Streptophyta</taxon>
        <taxon>Embryophyta</taxon>
        <taxon>Tracheophyta</taxon>
        <taxon>Spermatophyta</taxon>
        <taxon>Magnoliopsida</taxon>
        <taxon>eudicotyledons</taxon>
        <taxon>Gunneridae</taxon>
        <taxon>Pentapetalae</taxon>
        <taxon>rosids</taxon>
        <taxon>fabids</taxon>
        <taxon>Malpighiales</taxon>
        <taxon>Salicaceae</taxon>
        <taxon>Saliceae</taxon>
        <taxon>Populus</taxon>
    </lineage>
</organism>
<proteinExistence type="predicted"/>
<dbReference type="Proteomes" id="UP001164929">
    <property type="component" value="Chromosome 1"/>
</dbReference>
<evidence type="ECO:0000313" key="1">
    <source>
        <dbReference type="EMBL" id="KAJ7014476.1"/>
    </source>
</evidence>
<accession>A0AAD6RST8</accession>
<dbReference type="EMBL" id="JAQIZT010000001">
    <property type="protein sequence ID" value="KAJ7014476.1"/>
    <property type="molecule type" value="Genomic_DNA"/>
</dbReference>
<evidence type="ECO:0000313" key="2">
    <source>
        <dbReference type="Proteomes" id="UP001164929"/>
    </source>
</evidence>
<name>A0AAD6RST8_9ROSI</name>
<protein>
    <submittedName>
        <fullName evidence="1">Uncharacterized protein</fullName>
    </submittedName>
</protein>
<keyword evidence="2" id="KW-1185">Reference proteome</keyword>
<sequence length="90" mass="10684">MVSYEEINSLLEEKERTDVNCEWALEITYEKDPTKFCFNGRFSQEVMMENDGDIGRPEFLHSQDSSTDHTRSTLDFTISEFIVYLELKFR</sequence>